<feature type="transmembrane region" description="Helical" evidence="4">
    <location>
        <begin position="69"/>
        <end position="93"/>
    </location>
</feature>
<protein>
    <recommendedName>
        <fullName evidence="7">Late embryogenesis abundant protein LEA-2 subgroup domain-containing protein</fullName>
    </recommendedName>
</protein>
<dbReference type="InterPro" id="IPR044839">
    <property type="entry name" value="NDR1-like"/>
</dbReference>
<gene>
    <name evidence="5" type="ORF">CASFOL_007152</name>
</gene>
<keyword evidence="6" id="KW-1185">Reference proteome</keyword>
<evidence type="ECO:0000256" key="3">
    <source>
        <dbReference type="SAM" id="MobiDB-lite"/>
    </source>
</evidence>
<comment type="subcellular location">
    <subcellularLocation>
        <location evidence="1">Membrane</location>
    </subcellularLocation>
</comment>
<evidence type="ECO:0000256" key="4">
    <source>
        <dbReference type="SAM" id="Phobius"/>
    </source>
</evidence>
<name>A0ABD3ECJ6_9LAMI</name>
<evidence type="ECO:0000313" key="6">
    <source>
        <dbReference type="Proteomes" id="UP001632038"/>
    </source>
</evidence>
<accession>A0ABD3ECJ6</accession>
<dbReference type="PANTHER" id="PTHR31234">
    <property type="entry name" value="LATE EMBRYOGENESIS ABUNDANT (LEA) HYDROXYPROLINE-RICH GLYCOPROTEIN FAMILY"/>
    <property type="match status" value="1"/>
</dbReference>
<keyword evidence="4" id="KW-1133">Transmembrane helix</keyword>
<evidence type="ECO:0000313" key="5">
    <source>
        <dbReference type="EMBL" id="KAL3650749.1"/>
    </source>
</evidence>
<dbReference type="SUPFAM" id="SSF117070">
    <property type="entry name" value="LEA14-like"/>
    <property type="match status" value="1"/>
</dbReference>
<reference evidence="6" key="1">
    <citation type="journal article" date="2024" name="IScience">
        <title>Strigolactones Initiate the Formation of Haustorium-like Structures in Castilleja.</title>
        <authorList>
            <person name="Buerger M."/>
            <person name="Peterson D."/>
            <person name="Chory J."/>
        </authorList>
    </citation>
    <scope>NUCLEOTIDE SEQUENCE [LARGE SCALE GENOMIC DNA]</scope>
</reference>
<dbReference type="AlphaFoldDB" id="A0ABD3ECJ6"/>
<evidence type="ECO:0000256" key="2">
    <source>
        <dbReference type="ARBA" id="ARBA00023136"/>
    </source>
</evidence>
<feature type="region of interest" description="Disordered" evidence="3">
    <location>
        <begin position="1"/>
        <end position="50"/>
    </location>
</feature>
<dbReference type="Gene3D" id="2.60.40.1820">
    <property type="match status" value="1"/>
</dbReference>
<dbReference type="GO" id="GO:0016020">
    <property type="term" value="C:membrane"/>
    <property type="evidence" value="ECO:0007669"/>
    <property type="project" value="UniProtKB-SubCell"/>
</dbReference>
<sequence length="270" mass="29982">MTDRAYQSMKPNGTTNHPVAAAPIPNPPPKSHPYNLARHPYRPTPVTRPRHKHENRRITCRRCCCLTCFWSILILIAILLLAAIAAAALYVLYHPHRPIFSVTSLKISAFNLTTTPADDSTHLSTRMNVTLSVRNPNKSKITYLYGPMTITVQSNSIDLSNGTIANFTSSPGNISILHTTMAMNSIVWDADSVKSLKSDLKRKRGLPMEIVVDTTVGVKMEKLKVKKVGIRIRCGRIHGVMPKGKNVTSSKTANAECTVDLKIKILKWTF</sequence>
<dbReference type="PANTHER" id="PTHR31234:SF6">
    <property type="entry name" value="LATE EMBRYOGENESIS ABUNDANT PROTEIN LEA-2 SUBGROUP DOMAIN-CONTAINING PROTEIN"/>
    <property type="match status" value="1"/>
</dbReference>
<keyword evidence="4" id="KW-0812">Transmembrane</keyword>
<dbReference type="Proteomes" id="UP001632038">
    <property type="component" value="Unassembled WGS sequence"/>
</dbReference>
<keyword evidence="2 4" id="KW-0472">Membrane</keyword>
<organism evidence="5 6">
    <name type="scientific">Castilleja foliolosa</name>
    <dbReference type="NCBI Taxonomy" id="1961234"/>
    <lineage>
        <taxon>Eukaryota</taxon>
        <taxon>Viridiplantae</taxon>
        <taxon>Streptophyta</taxon>
        <taxon>Embryophyta</taxon>
        <taxon>Tracheophyta</taxon>
        <taxon>Spermatophyta</taxon>
        <taxon>Magnoliopsida</taxon>
        <taxon>eudicotyledons</taxon>
        <taxon>Gunneridae</taxon>
        <taxon>Pentapetalae</taxon>
        <taxon>asterids</taxon>
        <taxon>lamiids</taxon>
        <taxon>Lamiales</taxon>
        <taxon>Orobanchaceae</taxon>
        <taxon>Pedicularideae</taxon>
        <taxon>Castillejinae</taxon>
        <taxon>Castilleja</taxon>
    </lineage>
</organism>
<dbReference type="EMBL" id="JAVIJP010000007">
    <property type="protein sequence ID" value="KAL3650749.1"/>
    <property type="molecule type" value="Genomic_DNA"/>
</dbReference>
<proteinExistence type="predicted"/>
<evidence type="ECO:0008006" key="7">
    <source>
        <dbReference type="Google" id="ProtNLM"/>
    </source>
</evidence>
<evidence type="ECO:0000256" key="1">
    <source>
        <dbReference type="ARBA" id="ARBA00004370"/>
    </source>
</evidence>
<comment type="caution">
    <text evidence="5">The sequence shown here is derived from an EMBL/GenBank/DDBJ whole genome shotgun (WGS) entry which is preliminary data.</text>
</comment>